<gene>
    <name evidence="1" type="ORF">BF_0371</name>
</gene>
<dbReference type="OrthoDB" id="37645at10239"/>
<evidence type="ECO:0000313" key="2">
    <source>
        <dbReference type="Proteomes" id="UP000221837"/>
    </source>
</evidence>
<protein>
    <submittedName>
        <fullName evidence="1">Uncharacterized protein</fullName>
    </submittedName>
</protein>
<proteinExistence type="predicted"/>
<dbReference type="Proteomes" id="UP000221837">
    <property type="component" value="Genome"/>
</dbReference>
<keyword evidence="2" id="KW-1185">Reference proteome</keyword>
<name>A0A1S6UAY7_9CAUD</name>
<evidence type="ECO:0000313" key="1">
    <source>
        <dbReference type="EMBL" id="AQW88896.1"/>
    </source>
</evidence>
<organism evidence="1 2">
    <name type="scientific">Serratia phage BF</name>
    <dbReference type="NCBI Taxonomy" id="1962671"/>
    <lineage>
        <taxon>Viruses</taxon>
        <taxon>Duplodnaviria</taxon>
        <taxon>Heunggongvirae</taxon>
        <taxon>Uroviricota</taxon>
        <taxon>Caudoviricetes</taxon>
        <taxon>Eneladusvirus</taxon>
        <taxon>Eneladusvirus BF</taxon>
    </lineage>
</organism>
<accession>A0A1S6UAY7</accession>
<reference evidence="1" key="1">
    <citation type="submission" date="2017-02" db="EMBL/GenBank/DDBJ databases">
        <title>Genome sequence of Serratia marcescens phage BF.</title>
        <authorList>
            <person name="Casey E."/>
            <person name="Fitzgerald B."/>
            <person name="Mahony J."/>
            <person name="Lugli G."/>
            <person name="Ventura M."/>
            <person name="van Sinderen D."/>
        </authorList>
    </citation>
    <scope>NUCLEOTIDE SEQUENCE [LARGE SCALE GENOMIC DNA]</scope>
</reference>
<sequence>MSKISTLRPWEKPANFKMDSSVFEEWVREALVQQCLEDENMYDYCDGDFTGVFNLDDTLFIDGFVEEGETEDDDVNIDFIKIIKEHLPADFSEKRIGVYFCNG</sequence>
<dbReference type="EMBL" id="KY630187">
    <property type="protein sequence ID" value="AQW88896.1"/>
    <property type="molecule type" value="Genomic_DNA"/>
</dbReference>